<sequence>MKAEIYVPSNLRDITLEQYSYLMSIQKDEDNEQFAARKMIAVFCKIPLSDVLKISYSSILELTQKFNAIFQEDKPFINRFTLGNTEFGFIPDLENISFGEYIDAEKYLSDWSTMHNAMAVLYRPIVKKKGEKYTIEKYETSATYAEVMKAAPLDVVLGMQLFFWTLRKELLIATMDYLAEQITEMGEEISQPQLHSVTGGVGINQYINSLKEMLDDSMQLPNYRSINV</sequence>
<organism evidence="1">
    <name type="scientific">uncultured Caudovirales phage</name>
    <dbReference type="NCBI Taxonomy" id="2100421"/>
    <lineage>
        <taxon>Viruses</taxon>
        <taxon>Duplodnaviria</taxon>
        <taxon>Heunggongvirae</taxon>
        <taxon>Uroviricota</taxon>
        <taxon>Caudoviricetes</taxon>
        <taxon>Peduoviridae</taxon>
        <taxon>Maltschvirus</taxon>
        <taxon>Maltschvirus maltsch</taxon>
    </lineage>
</organism>
<name>A0A6J5M5S3_9CAUD</name>
<dbReference type="EMBL" id="LR796399">
    <property type="protein sequence ID" value="CAB4142074.1"/>
    <property type="molecule type" value="Genomic_DNA"/>
</dbReference>
<proteinExistence type="predicted"/>
<protein>
    <submittedName>
        <fullName evidence="1">Uncharacterized protein</fullName>
    </submittedName>
</protein>
<gene>
    <name evidence="1" type="ORF">UFOVP425_29</name>
</gene>
<accession>A0A6J5M5S3</accession>
<reference evidence="1" key="1">
    <citation type="submission" date="2020-04" db="EMBL/GenBank/DDBJ databases">
        <authorList>
            <person name="Chiriac C."/>
            <person name="Salcher M."/>
            <person name="Ghai R."/>
            <person name="Kavagutti S V."/>
        </authorList>
    </citation>
    <scope>NUCLEOTIDE SEQUENCE</scope>
</reference>
<evidence type="ECO:0000313" key="1">
    <source>
        <dbReference type="EMBL" id="CAB4142074.1"/>
    </source>
</evidence>